<dbReference type="InterPro" id="IPR051678">
    <property type="entry name" value="AGP_Transferase"/>
</dbReference>
<evidence type="ECO:0000256" key="1">
    <source>
        <dbReference type="ARBA" id="ARBA00012513"/>
    </source>
</evidence>
<dbReference type="PANTHER" id="PTHR21310:SF56">
    <property type="entry name" value="AMINOGLYCOSIDE PHOSPHOTRANSFERASE DOMAIN-CONTAINING PROTEIN"/>
    <property type="match status" value="1"/>
</dbReference>
<proteinExistence type="predicted"/>
<accession>A0AA39U2S4</accession>
<protein>
    <recommendedName>
        <fullName evidence="1">non-specific serine/threonine protein kinase</fullName>
        <ecNumber evidence="1">2.7.11.1</ecNumber>
    </recommendedName>
</protein>
<dbReference type="Gene3D" id="3.30.200.20">
    <property type="entry name" value="Phosphorylase Kinase, domain 1"/>
    <property type="match status" value="1"/>
</dbReference>
<dbReference type="EMBL" id="JAULSR010000010">
    <property type="protein sequence ID" value="KAK0610550.1"/>
    <property type="molecule type" value="Genomic_DNA"/>
</dbReference>
<comment type="catalytic activity">
    <reaction evidence="2">
        <text>L-threonyl-[protein] + ATP = O-phospho-L-threonyl-[protein] + ADP + H(+)</text>
        <dbReference type="Rhea" id="RHEA:46608"/>
        <dbReference type="Rhea" id="RHEA-COMP:11060"/>
        <dbReference type="Rhea" id="RHEA-COMP:11605"/>
        <dbReference type="ChEBI" id="CHEBI:15378"/>
        <dbReference type="ChEBI" id="CHEBI:30013"/>
        <dbReference type="ChEBI" id="CHEBI:30616"/>
        <dbReference type="ChEBI" id="CHEBI:61977"/>
        <dbReference type="ChEBI" id="CHEBI:456216"/>
        <dbReference type="EC" id="2.7.11.1"/>
    </reaction>
</comment>
<feature type="domain" description="Aminoglycoside phosphotransferase" evidence="5">
    <location>
        <begin position="131"/>
        <end position="373"/>
    </location>
</feature>
<organism evidence="6 7">
    <name type="scientific">Bombardia bombarda</name>
    <dbReference type="NCBI Taxonomy" id="252184"/>
    <lineage>
        <taxon>Eukaryota</taxon>
        <taxon>Fungi</taxon>
        <taxon>Dikarya</taxon>
        <taxon>Ascomycota</taxon>
        <taxon>Pezizomycotina</taxon>
        <taxon>Sordariomycetes</taxon>
        <taxon>Sordariomycetidae</taxon>
        <taxon>Sordariales</taxon>
        <taxon>Lasiosphaeriaceae</taxon>
        <taxon>Bombardia</taxon>
    </lineage>
</organism>
<evidence type="ECO:0000259" key="5">
    <source>
        <dbReference type="Pfam" id="PF01636"/>
    </source>
</evidence>
<dbReference type="InterPro" id="IPR008266">
    <property type="entry name" value="Tyr_kinase_AS"/>
</dbReference>
<dbReference type="Pfam" id="PF01636">
    <property type="entry name" value="APH"/>
    <property type="match status" value="1"/>
</dbReference>
<gene>
    <name evidence="6" type="ORF">B0T17DRAFT_544888</name>
</gene>
<feature type="region of interest" description="Disordered" evidence="4">
    <location>
        <begin position="34"/>
        <end position="73"/>
    </location>
</feature>
<sequence>MVTHTACCYTRYLKPPVANKYLLISLAKIAPSPALLRPQQPPSERGTYCIAMSSPAPSTPLKKDSDPDSDAGSVVSQSLTVEWEHEPFGTFQSRVLGLALGKIWPDAHSDEVVVDRMRGGGYNRIIGLARQYRDGSETQYILRIPRLDEARVSDDIAVLRFVQQNTKIPVPEVVLFDDTEDNAIGRQYSLQNRIGGTVPASAFLKLSHQQRCRFASEFGAIYRQMLSVRSRVAGKLVLMAKENGGSSGRSLETSVICVEPFGPEESKIIKPYGEPAPSEPIHEILTRVFSAQKADLQKEGDHHIHHINLLDRFLDMVSELHAGGWFSDQHYSLVHLDLAPRNILVNRRKDISIRLPIIYAVLDWDSAVLAPPFLACAPPAWIWNFRAWQSEDDSDSDSDERTADNVALTAEERQLKILFEIAAGREYKRLAYKSAYRLARRLVRIVVEGMRYAEDVYEAQAMVEEWEGLDDKEKKNH</sequence>
<dbReference type="PANTHER" id="PTHR21310">
    <property type="entry name" value="AMINOGLYCOSIDE PHOSPHOTRANSFERASE-RELATED-RELATED"/>
    <property type="match status" value="1"/>
</dbReference>
<comment type="catalytic activity">
    <reaction evidence="3">
        <text>L-seryl-[protein] + ATP = O-phospho-L-seryl-[protein] + ADP + H(+)</text>
        <dbReference type="Rhea" id="RHEA:17989"/>
        <dbReference type="Rhea" id="RHEA-COMP:9863"/>
        <dbReference type="Rhea" id="RHEA-COMP:11604"/>
        <dbReference type="ChEBI" id="CHEBI:15378"/>
        <dbReference type="ChEBI" id="CHEBI:29999"/>
        <dbReference type="ChEBI" id="CHEBI:30616"/>
        <dbReference type="ChEBI" id="CHEBI:83421"/>
        <dbReference type="ChEBI" id="CHEBI:456216"/>
        <dbReference type="EC" id="2.7.11.1"/>
    </reaction>
</comment>
<dbReference type="EC" id="2.7.11.1" evidence="1"/>
<evidence type="ECO:0000256" key="4">
    <source>
        <dbReference type="SAM" id="MobiDB-lite"/>
    </source>
</evidence>
<keyword evidence="7" id="KW-1185">Reference proteome</keyword>
<reference evidence="6" key="1">
    <citation type="submission" date="2023-06" db="EMBL/GenBank/DDBJ databases">
        <title>Genome-scale phylogeny and comparative genomics of the fungal order Sordariales.</title>
        <authorList>
            <consortium name="Lawrence Berkeley National Laboratory"/>
            <person name="Hensen N."/>
            <person name="Bonometti L."/>
            <person name="Westerberg I."/>
            <person name="Brannstrom I.O."/>
            <person name="Guillou S."/>
            <person name="Cros-Aarteil S."/>
            <person name="Calhoun S."/>
            <person name="Haridas S."/>
            <person name="Kuo A."/>
            <person name="Mondo S."/>
            <person name="Pangilinan J."/>
            <person name="Riley R."/>
            <person name="LaButti K."/>
            <person name="Andreopoulos B."/>
            <person name="Lipzen A."/>
            <person name="Chen C."/>
            <person name="Yanf M."/>
            <person name="Daum C."/>
            <person name="Ng V."/>
            <person name="Clum A."/>
            <person name="Steindorff A."/>
            <person name="Ohm R."/>
            <person name="Martin F."/>
            <person name="Silar P."/>
            <person name="Natvig D."/>
            <person name="Lalanne C."/>
            <person name="Gautier V."/>
            <person name="Ament-velasquez S.L."/>
            <person name="Kruys A."/>
            <person name="Hutchinson M.I."/>
            <person name="Powell A.J."/>
            <person name="Barry K."/>
            <person name="Miller A.N."/>
            <person name="Grigoriev I.V."/>
            <person name="Debuchy R."/>
            <person name="Gladieux P."/>
            <person name="Thoren M.H."/>
            <person name="Johannesson H."/>
        </authorList>
    </citation>
    <scope>NUCLEOTIDE SEQUENCE</scope>
    <source>
        <strain evidence="6">SMH3391-2</strain>
    </source>
</reference>
<evidence type="ECO:0000313" key="6">
    <source>
        <dbReference type="EMBL" id="KAK0610550.1"/>
    </source>
</evidence>
<evidence type="ECO:0000256" key="3">
    <source>
        <dbReference type="ARBA" id="ARBA00048679"/>
    </source>
</evidence>
<evidence type="ECO:0000256" key="2">
    <source>
        <dbReference type="ARBA" id="ARBA00047899"/>
    </source>
</evidence>
<evidence type="ECO:0000313" key="7">
    <source>
        <dbReference type="Proteomes" id="UP001174934"/>
    </source>
</evidence>
<dbReference type="InterPro" id="IPR011009">
    <property type="entry name" value="Kinase-like_dom_sf"/>
</dbReference>
<comment type="caution">
    <text evidence="6">The sequence shown here is derived from an EMBL/GenBank/DDBJ whole genome shotgun (WGS) entry which is preliminary data.</text>
</comment>
<dbReference type="GO" id="GO:0004674">
    <property type="term" value="F:protein serine/threonine kinase activity"/>
    <property type="evidence" value="ECO:0007669"/>
    <property type="project" value="UniProtKB-EC"/>
</dbReference>
<dbReference type="SUPFAM" id="SSF56112">
    <property type="entry name" value="Protein kinase-like (PK-like)"/>
    <property type="match status" value="1"/>
</dbReference>
<dbReference type="Proteomes" id="UP001174934">
    <property type="component" value="Unassembled WGS sequence"/>
</dbReference>
<dbReference type="InterPro" id="IPR002575">
    <property type="entry name" value="Aminoglycoside_PTrfase"/>
</dbReference>
<name>A0AA39U2S4_9PEZI</name>
<dbReference type="AlphaFoldDB" id="A0AA39U2S4"/>
<dbReference type="PROSITE" id="PS00109">
    <property type="entry name" value="PROTEIN_KINASE_TYR"/>
    <property type="match status" value="1"/>
</dbReference>